<dbReference type="STRING" id="2325.TKV_c14210"/>
<dbReference type="InterPro" id="IPR023635">
    <property type="entry name" value="Peptide_deformylase"/>
</dbReference>
<keyword evidence="3 6" id="KW-0378">Hydrolase</keyword>
<dbReference type="GO" id="GO:0006412">
    <property type="term" value="P:translation"/>
    <property type="evidence" value="ECO:0007669"/>
    <property type="project" value="UniProtKB-UniRule"/>
</dbReference>
<dbReference type="PANTHER" id="PTHR10458:SF22">
    <property type="entry name" value="PEPTIDE DEFORMYLASE"/>
    <property type="match status" value="1"/>
</dbReference>
<comment type="function">
    <text evidence="6">Removes the formyl group from the N-terminal Met of newly synthesized proteins. Requires at least a dipeptide for an efficient rate of reaction. N-terminal L-methionine is a prerequisite for activity but the enzyme has broad specificity at other positions.</text>
</comment>
<dbReference type="EC" id="3.5.1.88" evidence="6"/>
<dbReference type="Gene3D" id="3.90.45.10">
    <property type="entry name" value="Peptide deformylase"/>
    <property type="match status" value="1"/>
</dbReference>
<proteinExistence type="inferred from homology"/>
<dbReference type="PIRSF" id="PIRSF004749">
    <property type="entry name" value="Pep_def"/>
    <property type="match status" value="1"/>
</dbReference>
<dbReference type="eggNOG" id="COG0242">
    <property type="taxonomic scope" value="Bacteria"/>
</dbReference>
<evidence type="ECO:0000256" key="6">
    <source>
        <dbReference type="HAMAP-Rule" id="MF_00163"/>
    </source>
</evidence>
<dbReference type="FunFam" id="3.90.45.10:FF:000005">
    <property type="entry name" value="Peptide deformylase"/>
    <property type="match status" value="1"/>
</dbReference>
<dbReference type="HOGENOM" id="CLU_061901_4_2_9"/>
<dbReference type="OrthoDB" id="9784988at2"/>
<dbReference type="HAMAP" id="MF_00163">
    <property type="entry name" value="Pep_deformylase"/>
    <property type="match status" value="1"/>
</dbReference>
<dbReference type="AlphaFoldDB" id="A0A097AS10"/>
<keyword evidence="4 6" id="KW-0648">Protein biosynthesis</keyword>
<evidence type="ECO:0000256" key="2">
    <source>
        <dbReference type="ARBA" id="ARBA00022723"/>
    </source>
</evidence>
<feature type="binding site" evidence="6">
    <location>
        <position position="130"/>
    </location>
    <ligand>
        <name>Fe cation</name>
        <dbReference type="ChEBI" id="CHEBI:24875"/>
    </ligand>
</feature>
<keyword evidence="5 6" id="KW-0408">Iron</keyword>
<comment type="similarity">
    <text evidence="1 6">Belongs to the polypeptide deformylase family.</text>
</comment>
<evidence type="ECO:0000256" key="5">
    <source>
        <dbReference type="ARBA" id="ARBA00023004"/>
    </source>
</evidence>
<dbReference type="PANTHER" id="PTHR10458">
    <property type="entry name" value="PEPTIDE DEFORMYLASE"/>
    <property type="match status" value="1"/>
</dbReference>
<dbReference type="GO" id="GO:0046872">
    <property type="term" value="F:metal ion binding"/>
    <property type="evidence" value="ECO:0007669"/>
    <property type="project" value="UniProtKB-KW"/>
</dbReference>
<feature type="binding site" evidence="6">
    <location>
        <position position="88"/>
    </location>
    <ligand>
        <name>Fe cation</name>
        <dbReference type="ChEBI" id="CHEBI:24875"/>
    </ligand>
</feature>
<dbReference type="SUPFAM" id="SSF56420">
    <property type="entry name" value="Peptide deformylase"/>
    <property type="match status" value="1"/>
</dbReference>
<dbReference type="Pfam" id="PF01327">
    <property type="entry name" value="Pep_deformylase"/>
    <property type="match status" value="1"/>
</dbReference>
<evidence type="ECO:0000256" key="3">
    <source>
        <dbReference type="ARBA" id="ARBA00022801"/>
    </source>
</evidence>
<dbReference type="KEGG" id="tki:TKV_c14210"/>
<dbReference type="GO" id="GO:0042586">
    <property type="term" value="F:peptide deformylase activity"/>
    <property type="evidence" value="ECO:0007669"/>
    <property type="project" value="UniProtKB-UniRule"/>
</dbReference>
<evidence type="ECO:0000256" key="1">
    <source>
        <dbReference type="ARBA" id="ARBA00010759"/>
    </source>
</evidence>
<comment type="cofactor">
    <cofactor evidence="6">
        <name>Fe(2+)</name>
        <dbReference type="ChEBI" id="CHEBI:29033"/>
    </cofactor>
    <text evidence="6">Binds 1 Fe(2+) ion.</text>
</comment>
<protein>
    <recommendedName>
        <fullName evidence="6">Peptide deformylase</fullName>
        <shortName evidence="6">PDF</shortName>
        <ecNumber evidence="6">3.5.1.88</ecNumber>
    </recommendedName>
    <alternativeName>
        <fullName evidence="6">Polypeptide deformylase</fullName>
    </alternativeName>
</protein>
<organism evidence="7 8">
    <name type="scientific">Thermoanaerobacter kivui</name>
    <name type="common">Acetogenium kivui</name>
    <dbReference type="NCBI Taxonomy" id="2325"/>
    <lineage>
        <taxon>Bacteria</taxon>
        <taxon>Bacillati</taxon>
        <taxon>Bacillota</taxon>
        <taxon>Clostridia</taxon>
        <taxon>Thermoanaerobacterales</taxon>
        <taxon>Thermoanaerobacteraceae</taxon>
        <taxon>Thermoanaerobacter</taxon>
    </lineage>
</organism>
<dbReference type="InterPro" id="IPR036821">
    <property type="entry name" value="Peptide_deformylase_sf"/>
</dbReference>
<name>A0A097AS10_THEKI</name>
<evidence type="ECO:0000313" key="7">
    <source>
        <dbReference type="EMBL" id="AIS52592.1"/>
    </source>
</evidence>
<dbReference type="PRINTS" id="PR01576">
    <property type="entry name" value="PDEFORMYLASE"/>
</dbReference>
<evidence type="ECO:0000313" key="8">
    <source>
        <dbReference type="Proteomes" id="UP000029669"/>
    </source>
</evidence>
<dbReference type="RefSeq" id="WP_049685324.1">
    <property type="nucleotide sequence ID" value="NZ_CP009170.1"/>
</dbReference>
<accession>A0A097AS10</accession>
<evidence type="ECO:0000256" key="4">
    <source>
        <dbReference type="ARBA" id="ARBA00022917"/>
    </source>
</evidence>
<dbReference type="NCBIfam" id="TIGR00079">
    <property type="entry name" value="pept_deformyl"/>
    <property type="match status" value="1"/>
</dbReference>
<keyword evidence="8" id="KW-1185">Reference proteome</keyword>
<comment type="catalytic activity">
    <reaction evidence="6">
        <text>N-terminal N-formyl-L-methionyl-[peptide] + H2O = N-terminal L-methionyl-[peptide] + formate</text>
        <dbReference type="Rhea" id="RHEA:24420"/>
        <dbReference type="Rhea" id="RHEA-COMP:10639"/>
        <dbReference type="Rhea" id="RHEA-COMP:10640"/>
        <dbReference type="ChEBI" id="CHEBI:15377"/>
        <dbReference type="ChEBI" id="CHEBI:15740"/>
        <dbReference type="ChEBI" id="CHEBI:49298"/>
        <dbReference type="ChEBI" id="CHEBI:64731"/>
        <dbReference type="EC" id="3.5.1.88"/>
    </reaction>
</comment>
<dbReference type="EMBL" id="CP009170">
    <property type="protein sequence ID" value="AIS52592.1"/>
    <property type="molecule type" value="Genomic_DNA"/>
</dbReference>
<reference evidence="8" key="1">
    <citation type="journal article" date="2015" name="Genome Announc.">
        <title>Whole-Genome Sequences of 80 Environmental and Clinical Isolates of Burkholderia pseudomallei.</title>
        <authorList>
            <person name="Johnson S.L."/>
            <person name="Baker A.L."/>
            <person name="Chain P.S."/>
            <person name="Currie B.J."/>
            <person name="Daligault H.E."/>
            <person name="Davenport K.W."/>
            <person name="Davis C.B."/>
            <person name="Inglis T.J."/>
            <person name="Kaestli M."/>
            <person name="Koren S."/>
            <person name="Mayo M."/>
            <person name="Merritt A.J."/>
            <person name="Price E.P."/>
            <person name="Sarovich D.S."/>
            <person name="Warner J."/>
            <person name="Rosovitz M.J."/>
        </authorList>
    </citation>
    <scope>NUCLEOTIDE SEQUENCE [LARGE SCALE GENOMIC DNA]</scope>
    <source>
        <strain evidence="8">DSM 2030</strain>
    </source>
</reference>
<dbReference type="NCBIfam" id="NF001159">
    <property type="entry name" value="PRK00150.1-3"/>
    <property type="match status" value="1"/>
</dbReference>
<sequence length="159" mass="17727">MAIRGIRKIGDEVLRKKAKPVTEINSHVLTILDDMAQTMYLNDGVGLAANQVGILRRLVVIDVGEGLLELINPEIVYEEGEQVGPEGCLSVPGVVGEVKRPKKVKVKYLDRNGVEKEIEGEDLFARAVCHEIDHLNGILFVDKAIRFLEDQEKEQLKEV</sequence>
<dbReference type="CDD" id="cd00487">
    <property type="entry name" value="Pep_deformylase"/>
    <property type="match status" value="1"/>
</dbReference>
<feature type="binding site" evidence="6">
    <location>
        <position position="134"/>
    </location>
    <ligand>
        <name>Fe cation</name>
        <dbReference type="ChEBI" id="CHEBI:24875"/>
    </ligand>
</feature>
<dbReference type="Proteomes" id="UP000029669">
    <property type="component" value="Chromosome"/>
</dbReference>
<gene>
    <name evidence="6 7" type="primary">def</name>
    <name evidence="7" type="ORF">TKV_c14210</name>
</gene>
<feature type="active site" evidence="6">
    <location>
        <position position="131"/>
    </location>
</feature>
<keyword evidence="2 6" id="KW-0479">Metal-binding</keyword>